<evidence type="ECO:0000313" key="5">
    <source>
        <dbReference type="Proteomes" id="UP000576225"/>
    </source>
</evidence>
<evidence type="ECO:0000313" key="4">
    <source>
        <dbReference type="Proteomes" id="UP000245959"/>
    </source>
</evidence>
<reference evidence="3 4" key="1">
    <citation type="submission" date="2018-04" db="EMBL/GenBank/DDBJ databases">
        <title>Genomic Encyclopedia of Type Strains, Phase IV (KMG-IV): sequencing the most valuable type-strain genomes for metagenomic binning, comparative biology and taxonomic classification.</title>
        <authorList>
            <person name="Goeker M."/>
        </authorList>
    </citation>
    <scope>NUCLEOTIDE SEQUENCE [LARGE SCALE GENOMIC DNA]</scope>
    <source>
        <strain evidence="3 4">DSM 14823</strain>
    </source>
</reference>
<feature type="chain" id="PRO_5036052124" evidence="1">
    <location>
        <begin position="32"/>
        <end position="214"/>
    </location>
</feature>
<accession>A0A2U1BAC8</accession>
<dbReference type="SUPFAM" id="SSF54523">
    <property type="entry name" value="Pili subunits"/>
    <property type="match status" value="1"/>
</dbReference>
<sequence>MKYRFTRVELVCLLALTALLAALALPLSGRAAGAGTVRCLDRLARLNRGFLQYAADNDDYFPTGSPPDYQAVWTVPLAPYVGVKAEPGAPAAAFTCPDDPTSTRLTYSGLLQKKSSYGINGYGVCRDSRTGRGVRRSQVKNPDMIVLADAPGWLIVGYAGEGPARIPAARHAGGRAVNVLFFHGGAETVKVTLSVPADIYKEGNLPAAYWSNSL</sequence>
<comment type="caution">
    <text evidence="3">The sequence shown here is derived from an EMBL/GenBank/DDBJ whole genome shotgun (WGS) entry which is preliminary data.</text>
</comment>
<dbReference type="Proteomes" id="UP000245959">
    <property type="component" value="Unassembled WGS sequence"/>
</dbReference>
<dbReference type="AlphaFoldDB" id="A0A2U1BAC8"/>
<keyword evidence="4" id="KW-1185">Reference proteome</keyword>
<evidence type="ECO:0000256" key="1">
    <source>
        <dbReference type="SAM" id="SignalP"/>
    </source>
</evidence>
<name>A0A2U1BAC8_9BACT</name>
<dbReference type="EMBL" id="JABAEW010000001">
    <property type="protein sequence ID" value="NMD85144.1"/>
    <property type="molecule type" value="Genomic_DNA"/>
</dbReference>
<reference evidence="2 5" key="2">
    <citation type="submission" date="2020-04" db="EMBL/GenBank/DDBJ databases">
        <authorList>
            <person name="Hitch T.C.A."/>
            <person name="Wylensek D."/>
            <person name="Clavel T."/>
        </authorList>
    </citation>
    <scope>NUCLEOTIDE SEQUENCE [LARGE SCALE GENOMIC DNA]</scope>
    <source>
        <strain evidence="2 5">COR2-253-APC-1A</strain>
    </source>
</reference>
<dbReference type="InterPro" id="IPR045584">
    <property type="entry name" value="Pilin-like"/>
</dbReference>
<protein>
    <submittedName>
        <fullName evidence="3">Type II secretory pathway pseudopilin PulG</fullName>
    </submittedName>
</protein>
<dbReference type="GeneID" id="78293977"/>
<feature type="signal peptide" evidence="1">
    <location>
        <begin position="1"/>
        <end position="31"/>
    </location>
</feature>
<proteinExistence type="predicted"/>
<evidence type="ECO:0000313" key="3">
    <source>
        <dbReference type="EMBL" id="PVY45619.1"/>
    </source>
</evidence>
<gene>
    <name evidence="3" type="ORF">C8D82_102191</name>
    <name evidence="2" type="ORF">HF882_00950</name>
</gene>
<organism evidence="3 4">
    <name type="scientific">Victivallis vadensis</name>
    <dbReference type="NCBI Taxonomy" id="172901"/>
    <lineage>
        <taxon>Bacteria</taxon>
        <taxon>Pseudomonadati</taxon>
        <taxon>Lentisphaerota</taxon>
        <taxon>Lentisphaeria</taxon>
        <taxon>Victivallales</taxon>
        <taxon>Victivallaceae</taxon>
        <taxon>Victivallis</taxon>
    </lineage>
</organism>
<keyword evidence="1" id="KW-0732">Signal</keyword>
<dbReference type="Proteomes" id="UP000576225">
    <property type="component" value="Unassembled WGS sequence"/>
</dbReference>
<dbReference type="RefSeq" id="WP_116882644.1">
    <property type="nucleotide sequence ID" value="NZ_CABMMC010000233.1"/>
</dbReference>
<evidence type="ECO:0000313" key="2">
    <source>
        <dbReference type="EMBL" id="NMD85144.1"/>
    </source>
</evidence>
<dbReference type="EMBL" id="QEKH01000002">
    <property type="protein sequence ID" value="PVY45619.1"/>
    <property type="molecule type" value="Genomic_DNA"/>
</dbReference>